<protein>
    <recommendedName>
        <fullName evidence="5">Prophage tail length tape measure protein</fullName>
    </recommendedName>
</protein>
<proteinExistence type="predicted"/>
<feature type="compositionally biased region" description="Basic and acidic residues" evidence="2">
    <location>
        <begin position="530"/>
        <end position="543"/>
    </location>
</feature>
<evidence type="ECO:0000313" key="4">
    <source>
        <dbReference type="Proteomes" id="UP000199286"/>
    </source>
</evidence>
<dbReference type="AlphaFoldDB" id="A0A1H3LN14"/>
<name>A0A1H3LN14_9RHOB</name>
<dbReference type="EMBL" id="FNPF01000013">
    <property type="protein sequence ID" value="SDY65235.1"/>
    <property type="molecule type" value="Genomic_DNA"/>
</dbReference>
<reference evidence="3 4" key="1">
    <citation type="submission" date="2016-10" db="EMBL/GenBank/DDBJ databases">
        <authorList>
            <person name="de Groot N.N."/>
        </authorList>
    </citation>
    <scope>NUCLEOTIDE SEQUENCE [LARGE SCALE GENOMIC DNA]</scope>
    <source>
        <strain evidence="3 4">DSM 26880</strain>
    </source>
</reference>
<evidence type="ECO:0000256" key="1">
    <source>
        <dbReference type="SAM" id="Coils"/>
    </source>
</evidence>
<accession>A0A1H3LN14</accession>
<keyword evidence="1" id="KW-0175">Coiled coil</keyword>
<gene>
    <name evidence="3" type="ORF">SAMN05444340_11382</name>
</gene>
<keyword evidence="4" id="KW-1185">Reference proteome</keyword>
<sequence length="952" mass="98909">MRTSQNEVHRLTERFANLGDTDSIARLNRELHQLKSNLTQAQSGLDVRTARSNFADTSSSMRRLANDLEAQERAHQRAARSADVHADRLDALRTKYNPLYSASKTYESALEEIALAEREGAISANMAAQARDQAAQRLMAASTAADRYTSAMARSGAATQQGVMVGHQLSDVLITAQMGFQSVGTIMLQQGSQIASQLQGLRATGGSVFGTLLAGVTSLINPLTLLSLAAVGVGAAVAKWFFSAGEESKTFSTAIGDVNAKITELRSASETLANRNLRELRSEYGMLGSALDAHLERLRKVAALEAAMANADVVTSIRDALTSDGNLFTGDVDAVRRAFDTTNDRARTLLGLMEDVRNSRTFEDQAQAVTRLREAVESTTGGLDNAEGSARGVLTQLVRAEDASLKLLAAQNGTTTATNNAASAASSLSYEIGTAADAAAQLLANLNSVPAAINALQGSVADQLASIEASNRSLEIQLSEGLSAAAANRRVQLEAMVAAGANGERISFDQVAKASREIAALEAAEQRRQRLQDQLREASRTETGKGGGGGAAKIAEEVKAREQLNTSLQSTLNGLKAEAIALRLVNSEQFATTEGAQAMARAIVESGGAVDAQTAAMIQQIDAAAALRDQMRESVEQAGSFVEAMQGAAESVSGNLETALSDLFANGTTDLQKLGEAIRKTFADAAAGWVMDRVNLDGLLGGDKAGLQNGGAQAGSTIATSMVGAGQRVAAQINAAMLQGGRGLQMAHMQGGAQAANAARMAGAANANTLRLATTTSGQQHAQTVGQTIVASGQRHAQAVGAAAGGTTSGGGNILGTVLSVGSMLAGGFSEGGYSDRKAPSMHAMPISAFANAPHYAEGTPNTSGIPAVLHPNEAVVPLSRGRKIPVEMGGGGASIQHAGHTFNIDVTVDGGDEGGQDQALRIAQTIQAQLENMMDEKIYEQSRYGGLLNPR</sequence>
<organism evidence="3 4">
    <name type="scientific">Citreimonas salinaria</name>
    <dbReference type="NCBI Taxonomy" id="321339"/>
    <lineage>
        <taxon>Bacteria</taxon>
        <taxon>Pseudomonadati</taxon>
        <taxon>Pseudomonadota</taxon>
        <taxon>Alphaproteobacteria</taxon>
        <taxon>Rhodobacterales</taxon>
        <taxon>Roseobacteraceae</taxon>
        <taxon>Citreimonas</taxon>
    </lineage>
</organism>
<feature type="coiled-coil region" evidence="1">
    <location>
        <begin position="24"/>
        <end position="81"/>
    </location>
</feature>
<dbReference type="Proteomes" id="UP000199286">
    <property type="component" value="Unassembled WGS sequence"/>
</dbReference>
<feature type="region of interest" description="Disordered" evidence="2">
    <location>
        <begin position="530"/>
        <end position="551"/>
    </location>
</feature>
<evidence type="ECO:0000256" key="2">
    <source>
        <dbReference type="SAM" id="MobiDB-lite"/>
    </source>
</evidence>
<evidence type="ECO:0000313" key="3">
    <source>
        <dbReference type="EMBL" id="SDY65235.1"/>
    </source>
</evidence>
<evidence type="ECO:0008006" key="5">
    <source>
        <dbReference type="Google" id="ProtNLM"/>
    </source>
</evidence>